<organism evidence="1 2">
    <name type="scientific">Polymorphospora lycopeni</name>
    <dbReference type="NCBI Taxonomy" id="3140240"/>
    <lineage>
        <taxon>Bacteria</taxon>
        <taxon>Bacillati</taxon>
        <taxon>Actinomycetota</taxon>
        <taxon>Actinomycetes</taxon>
        <taxon>Micromonosporales</taxon>
        <taxon>Micromonosporaceae</taxon>
        <taxon>Polymorphospora</taxon>
    </lineage>
</organism>
<dbReference type="Proteomes" id="UP001582793">
    <property type="component" value="Unassembled WGS sequence"/>
</dbReference>
<dbReference type="RefSeq" id="WP_375733421.1">
    <property type="nucleotide sequence ID" value="NZ_JBCGDC010000011.1"/>
</dbReference>
<evidence type="ECO:0000313" key="2">
    <source>
        <dbReference type="Proteomes" id="UP001582793"/>
    </source>
</evidence>
<proteinExistence type="predicted"/>
<sequence length="102" mass="10863">MTDNLPEDDGYDLIYPFTVCASNGGPYDDEAFTAGMQAGRVDHALAAAAAVGITEATFTVSTPLVPQLDLIGMHRGFSTMEAKDAEVDGWSFVRFSMPLPTS</sequence>
<accession>A0ABV5CLQ8</accession>
<evidence type="ECO:0000313" key="1">
    <source>
        <dbReference type="EMBL" id="MFB6392704.1"/>
    </source>
</evidence>
<keyword evidence="2" id="KW-1185">Reference proteome</keyword>
<reference evidence="1 2" key="1">
    <citation type="submission" date="2024-04" db="EMBL/GenBank/DDBJ databases">
        <title>Polymorphospora sp. isolated from Baiyangdian Lake in Xiong'an New Area.</title>
        <authorList>
            <person name="Zhang X."/>
            <person name="Liu J."/>
        </authorList>
    </citation>
    <scope>NUCLEOTIDE SEQUENCE [LARGE SCALE GENOMIC DNA]</scope>
    <source>
        <strain evidence="1 2">2-325</strain>
    </source>
</reference>
<comment type="caution">
    <text evidence="1">The sequence shown here is derived from an EMBL/GenBank/DDBJ whole genome shotgun (WGS) entry which is preliminary data.</text>
</comment>
<dbReference type="EMBL" id="JBCGDC010000011">
    <property type="protein sequence ID" value="MFB6392704.1"/>
    <property type="molecule type" value="Genomic_DNA"/>
</dbReference>
<protein>
    <submittedName>
        <fullName evidence="1">Uncharacterized protein</fullName>
    </submittedName>
</protein>
<gene>
    <name evidence="1" type="ORF">AAFH96_06230</name>
</gene>
<name>A0ABV5CLQ8_9ACTN</name>